<sequence>MPSPKSKSGAEDRLQTCDHVKFTRDLSLSLPGLAVGSGSARSTQLAAPRPVSICSVTTAKCPPLQGARQMDPGAEGTGAADAGSMPGPAAADASNGIAYTPVSHFGCRPTNAHRMHSGALAPYNYEDARPWRVPPTPPPSAIMIMNMLTPSPPANMNATSSVIQLAPASAAFVADRTTSLGSCVMAAFMNCILMGPCSGHLPSCMHISHAPPAQESSRQLATFGTEYRAQRHAALRNRLQRFYLAVHGRPGHERAAYIPTWAAGVGVHDARSCVSARSSRHCGHAAGRVPPCSRRMSFRTAYRQDVPVSRGPRLVRRFAGPARDIGNPAQLVDNVDICAFSVLSTLASATSVSTMSGPCKARSSLRTAASLSTSSASKRSSPDEEATLLGPLHAESTGSTSSRRLSASPWHGDDWPPFKIFSDEIRCMHAYVDKSIFSAAVTTRTSPGSMRKLLLARLPALNRTWFTSGGLPLMRPPVRRRRPECATQRHNEGILDRAFRTSFSSSASSRAASFTATRGWWARSSLARAAACPGRGEMTRARPSAARRMPAPAPGSSRLFSPTHYVGNSPKPMSAAATPGFEWAIGWNVGKTKNSRYVLTGVISTDMHPQWYISALVSMLSVLVGTSSQTTPDSTK</sequence>
<comment type="caution">
    <text evidence="2">The sequence shown here is derived from an EMBL/GenBank/DDBJ whole genome shotgun (WGS) entry which is preliminary data.</text>
</comment>
<evidence type="ECO:0000313" key="2">
    <source>
        <dbReference type="EMBL" id="KAJ7207255.1"/>
    </source>
</evidence>
<organism evidence="2 3">
    <name type="scientific">Mycena pura</name>
    <dbReference type="NCBI Taxonomy" id="153505"/>
    <lineage>
        <taxon>Eukaryota</taxon>
        <taxon>Fungi</taxon>
        <taxon>Dikarya</taxon>
        <taxon>Basidiomycota</taxon>
        <taxon>Agaricomycotina</taxon>
        <taxon>Agaricomycetes</taxon>
        <taxon>Agaricomycetidae</taxon>
        <taxon>Agaricales</taxon>
        <taxon>Marasmiineae</taxon>
        <taxon>Mycenaceae</taxon>
        <taxon>Mycena</taxon>
    </lineage>
</organism>
<keyword evidence="3" id="KW-1185">Reference proteome</keyword>
<feature type="compositionally biased region" description="Polar residues" evidence="1">
    <location>
        <begin position="396"/>
        <end position="405"/>
    </location>
</feature>
<dbReference type="AlphaFoldDB" id="A0AAD6VHK4"/>
<reference evidence="2" key="1">
    <citation type="submission" date="2023-03" db="EMBL/GenBank/DDBJ databases">
        <title>Massive genome expansion in bonnet fungi (Mycena s.s.) driven by repeated elements and novel gene families across ecological guilds.</title>
        <authorList>
            <consortium name="Lawrence Berkeley National Laboratory"/>
            <person name="Harder C.B."/>
            <person name="Miyauchi S."/>
            <person name="Viragh M."/>
            <person name="Kuo A."/>
            <person name="Thoen E."/>
            <person name="Andreopoulos B."/>
            <person name="Lu D."/>
            <person name="Skrede I."/>
            <person name="Drula E."/>
            <person name="Henrissat B."/>
            <person name="Morin E."/>
            <person name="Kohler A."/>
            <person name="Barry K."/>
            <person name="LaButti K."/>
            <person name="Morin E."/>
            <person name="Salamov A."/>
            <person name="Lipzen A."/>
            <person name="Mereny Z."/>
            <person name="Hegedus B."/>
            <person name="Baldrian P."/>
            <person name="Stursova M."/>
            <person name="Weitz H."/>
            <person name="Taylor A."/>
            <person name="Grigoriev I.V."/>
            <person name="Nagy L.G."/>
            <person name="Martin F."/>
            <person name="Kauserud H."/>
        </authorList>
    </citation>
    <scope>NUCLEOTIDE SEQUENCE</scope>
    <source>
        <strain evidence="2">9144</strain>
    </source>
</reference>
<feature type="compositionally biased region" description="Low complexity" evidence="1">
    <location>
        <begin position="541"/>
        <end position="558"/>
    </location>
</feature>
<feature type="region of interest" description="Disordered" evidence="1">
    <location>
        <begin position="63"/>
        <end position="91"/>
    </location>
</feature>
<accession>A0AAD6VHK4</accession>
<evidence type="ECO:0000256" key="1">
    <source>
        <dbReference type="SAM" id="MobiDB-lite"/>
    </source>
</evidence>
<feature type="compositionally biased region" description="Low complexity" evidence="1">
    <location>
        <begin position="370"/>
        <end position="379"/>
    </location>
</feature>
<dbReference type="EMBL" id="JARJCW010000037">
    <property type="protein sequence ID" value="KAJ7207255.1"/>
    <property type="molecule type" value="Genomic_DNA"/>
</dbReference>
<name>A0AAD6VHK4_9AGAR</name>
<feature type="region of interest" description="Disordered" evidence="1">
    <location>
        <begin position="370"/>
        <end position="409"/>
    </location>
</feature>
<protein>
    <submittedName>
        <fullName evidence="2">Uncharacterized protein</fullName>
    </submittedName>
</protein>
<evidence type="ECO:0000313" key="3">
    <source>
        <dbReference type="Proteomes" id="UP001219525"/>
    </source>
</evidence>
<dbReference type="Proteomes" id="UP001219525">
    <property type="component" value="Unassembled WGS sequence"/>
</dbReference>
<gene>
    <name evidence="2" type="ORF">GGX14DRAFT_636819</name>
</gene>
<feature type="region of interest" description="Disordered" evidence="1">
    <location>
        <begin position="533"/>
        <end position="558"/>
    </location>
</feature>
<proteinExistence type="predicted"/>